<name>A0A813GJ75_POLGL</name>
<keyword evidence="1" id="KW-1133">Transmembrane helix</keyword>
<dbReference type="EMBL" id="CAJNNV010028972">
    <property type="protein sequence ID" value="CAE8626462.1"/>
    <property type="molecule type" value="Genomic_DNA"/>
</dbReference>
<organism evidence="2 3">
    <name type="scientific">Polarella glacialis</name>
    <name type="common">Dinoflagellate</name>
    <dbReference type="NCBI Taxonomy" id="89957"/>
    <lineage>
        <taxon>Eukaryota</taxon>
        <taxon>Sar</taxon>
        <taxon>Alveolata</taxon>
        <taxon>Dinophyceae</taxon>
        <taxon>Suessiales</taxon>
        <taxon>Suessiaceae</taxon>
        <taxon>Polarella</taxon>
    </lineage>
</organism>
<evidence type="ECO:0000256" key="1">
    <source>
        <dbReference type="SAM" id="Phobius"/>
    </source>
</evidence>
<evidence type="ECO:0000313" key="3">
    <source>
        <dbReference type="Proteomes" id="UP000654075"/>
    </source>
</evidence>
<accession>A0A813GJ75</accession>
<dbReference type="OrthoDB" id="441801at2759"/>
<comment type="caution">
    <text evidence="2">The sequence shown here is derived from an EMBL/GenBank/DDBJ whole genome shotgun (WGS) entry which is preliminary data.</text>
</comment>
<keyword evidence="1" id="KW-0472">Membrane</keyword>
<reference evidence="2" key="1">
    <citation type="submission" date="2021-02" db="EMBL/GenBank/DDBJ databases">
        <authorList>
            <person name="Dougan E. K."/>
            <person name="Rhodes N."/>
            <person name="Thang M."/>
            <person name="Chan C."/>
        </authorList>
    </citation>
    <scope>NUCLEOTIDE SEQUENCE</scope>
</reference>
<protein>
    <submittedName>
        <fullName evidence="2">Uncharacterized protein</fullName>
    </submittedName>
</protein>
<dbReference type="Proteomes" id="UP000654075">
    <property type="component" value="Unassembled WGS sequence"/>
</dbReference>
<keyword evidence="3" id="KW-1185">Reference proteome</keyword>
<feature type="transmembrane region" description="Helical" evidence="1">
    <location>
        <begin position="246"/>
        <end position="266"/>
    </location>
</feature>
<dbReference type="AlphaFoldDB" id="A0A813GJ75"/>
<evidence type="ECO:0000313" key="2">
    <source>
        <dbReference type="EMBL" id="CAE8626462.1"/>
    </source>
</evidence>
<proteinExistence type="predicted"/>
<feature type="transmembrane region" description="Helical" evidence="1">
    <location>
        <begin position="219"/>
        <end position="240"/>
    </location>
</feature>
<sequence>MEDDEPESDDWLPADGLLGQDVDPAMPEMAAWMCWIRDDLKAQSFAWLLASLAVLRADVDNWHWPRGLMGHLLSSSDSSLQRGIGWFVASSMSLAWATGDLQMVFTFEQRAMLFAPWSVLVFVQRRPVVGSVIIFSGCDSRSYVRRVKAIQSGPDASLNRKGFSARLRLGTEGSLFQTSGDLPGAAEDRPLYSADGSADWLDGKEVRGVLAAGPFPVKVLLVFLAIAVLVSPGMTIAYLATSQPILIFWLLLVGHFCQVVFGGGVLV</sequence>
<keyword evidence="1" id="KW-0812">Transmembrane</keyword>
<gene>
    <name evidence="2" type="ORF">PGLA1383_LOCUS43402</name>
</gene>